<dbReference type="Gene3D" id="3.40.50.10140">
    <property type="entry name" value="Toll/interleukin-1 receptor homology (TIR) domain"/>
    <property type="match status" value="1"/>
</dbReference>
<evidence type="ECO:0000313" key="2">
    <source>
        <dbReference type="EMBL" id="MEK8050321.1"/>
    </source>
</evidence>
<evidence type="ECO:0000259" key="1">
    <source>
        <dbReference type="PROSITE" id="PS50104"/>
    </source>
</evidence>
<evidence type="ECO:0000313" key="3">
    <source>
        <dbReference type="Proteomes" id="UP001365405"/>
    </source>
</evidence>
<dbReference type="InterPro" id="IPR035897">
    <property type="entry name" value="Toll_tir_struct_dom_sf"/>
</dbReference>
<dbReference type="InterPro" id="IPR000157">
    <property type="entry name" value="TIR_dom"/>
</dbReference>
<dbReference type="RefSeq" id="WP_341410004.1">
    <property type="nucleotide sequence ID" value="NZ_JBBUTH010000004.1"/>
</dbReference>
<dbReference type="EMBL" id="JBBUTH010000004">
    <property type="protein sequence ID" value="MEK8050321.1"/>
    <property type="molecule type" value="Genomic_DNA"/>
</dbReference>
<organism evidence="2 3">
    <name type="scientific">Pseudaquabacterium inlustre</name>
    <dbReference type="NCBI Taxonomy" id="2984192"/>
    <lineage>
        <taxon>Bacteria</taxon>
        <taxon>Pseudomonadati</taxon>
        <taxon>Pseudomonadota</taxon>
        <taxon>Betaproteobacteria</taxon>
        <taxon>Burkholderiales</taxon>
        <taxon>Sphaerotilaceae</taxon>
        <taxon>Pseudaquabacterium</taxon>
    </lineage>
</organism>
<keyword evidence="3" id="KW-1185">Reference proteome</keyword>
<protein>
    <submittedName>
        <fullName evidence="2">Toll/interleukin-1 receptor domain-containing protein</fullName>
    </submittedName>
</protein>
<dbReference type="Proteomes" id="UP001365405">
    <property type="component" value="Unassembled WGS sequence"/>
</dbReference>
<gene>
    <name evidence="2" type="ORF">AACH10_08720</name>
</gene>
<reference evidence="2 3" key="1">
    <citation type="submission" date="2024-04" db="EMBL/GenBank/DDBJ databases">
        <title>Novel species of the genus Ideonella isolated from streams.</title>
        <authorList>
            <person name="Lu H."/>
        </authorList>
    </citation>
    <scope>NUCLEOTIDE SEQUENCE [LARGE SCALE GENOMIC DNA]</scope>
    <source>
        <strain evidence="2 3">DXS22W</strain>
    </source>
</reference>
<feature type="domain" description="TIR" evidence="1">
    <location>
        <begin position="7"/>
        <end position="150"/>
    </location>
</feature>
<dbReference type="PROSITE" id="PS50104">
    <property type="entry name" value="TIR"/>
    <property type="match status" value="1"/>
</dbReference>
<dbReference type="SUPFAM" id="SSF52200">
    <property type="entry name" value="Toll/Interleukin receptor TIR domain"/>
    <property type="match status" value="1"/>
</dbReference>
<sequence>MGYLPQFKNDLFLSYRRASNEGPDAWIDTFCHRVQSALRDRVGDVSIWRDTGELKAGDAWRPEIGEAVDSAGLFLAVISRTYFDSAECRKEFDRFLGRLKSSPDDGRKLVPIFKHPPKPDQELPRELAEIGHHEFYLREPKPWRELDPKLDSDYAPYNERLGRVVFDLMEAIEGLYGRQKKQALGKVFVATVPPELNDDRERLRSDLRQRGFVVVPEREYLWNADDHRDRIAQDLGESLLAVHLVARTASTEPLSAERSRLQLQLAQAEMAQRGRPAPLVWIQSADRTDDSQKTLIDYIEHDLANQGLDYLTGPLEELKSVMLDKLPRPAPKAPPKPREMALLVEDGEAADLGPLKALLTGKLGIEPRVLRFTGSTPKDAARLAKGLADCAQALIVWHRQDEDWVKDLMRLDELGHHADPTRLAVYAMGEATDEKADFTSARAAVIQAQVSQAEAELRAFADALPAGAA</sequence>
<name>A0ABU9CEL6_9BURK</name>
<accession>A0ABU9CEL6</accession>
<proteinExistence type="predicted"/>
<comment type="caution">
    <text evidence="2">The sequence shown here is derived from an EMBL/GenBank/DDBJ whole genome shotgun (WGS) entry which is preliminary data.</text>
</comment>
<dbReference type="SMART" id="SM00255">
    <property type="entry name" value="TIR"/>
    <property type="match status" value="1"/>
</dbReference>
<dbReference type="Pfam" id="PF13676">
    <property type="entry name" value="TIR_2"/>
    <property type="match status" value="1"/>
</dbReference>
<keyword evidence="2" id="KW-0675">Receptor</keyword>